<evidence type="ECO:0000259" key="3">
    <source>
        <dbReference type="PROSITE" id="PS50977"/>
    </source>
</evidence>
<keyword evidence="1 2" id="KW-0238">DNA-binding</keyword>
<organism evidence="4 5">
    <name type="scientific">Antrihabitans stalactiti</name>
    <dbReference type="NCBI Taxonomy" id="2584121"/>
    <lineage>
        <taxon>Bacteria</taxon>
        <taxon>Bacillati</taxon>
        <taxon>Actinomycetota</taxon>
        <taxon>Actinomycetes</taxon>
        <taxon>Mycobacteriales</taxon>
        <taxon>Nocardiaceae</taxon>
        <taxon>Antrihabitans</taxon>
    </lineage>
</organism>
<reference evidence="4 5" key="2">
    <citation type="submission" date="2020-06" db="EMBL/GenBank/DDBJ databases">
        <title>Antribacter stalactiti gen. nov., sp. nov., a new member of the family Nacardiaceae isolated from a cave.</title>
        <authorList>
            <person name="Kim I.S."/>
        </authorList>
    </citation>
    <scope>NUCLEOTIDE SEQUENCE [LARGE SCALE GENOMIC DNA]</scope>
    <source>
        <strain evidence="4 5">YC2-7</strain>
    </source>
</reference>
<proteinExistence type="predicted"/>
<dbReference type="SUPFAM" id="SSF46689">
    <property type="entry name" value="Homeodomain-like"/>
    <property type="match status" value="1"/>
</dbReference>
<feature type="domain" description="HTH tetR-type" evidence="3">
    <location>
        <begin position="2"/>
        <end position="62"/>
    </location>
</feature>
<gene>
    <name evidence="4" type="ORF">FGL95_09450</name>
</gene>
<keyword evidence="5" id="KW-1185">Reference proteome</keyword>
<dbReference type="EMBL" id="VCQU01000003">
    <property type="protein sequence ID" value="NMN95255.1"/>
    <property type="molecule type" value="Genomic_DNA"/>
</dbReference>
<reference evidence="4 5" key="1">
    <citation type="submission" date="2019-05" db="EMBL/GenBank/DDBJ databases">
        <authorList>
            <person name="Lee S.D."/>
        </authorList>
    </citation>
    <scope>NUCLEOTIDE SEQUENCE [LARGE SCALE GENOMIC DNA]</scope>
    <source>
        <strain evidence="4 5">YC2-7</strain>
    </source>
</reference>
<accession>A0A848K8G8</accession>
<comment type="caution">
    <text evidence="4">The sequence shown here is derived from an EMBL/GenBank/DDBJ whole genome shotgun (WGS) entry which is preliminary data.</text>
</comment>
<dbReference type="AlphaFoldDB" id="A0A848K8G8"/>
<evidence type="ECO:0000313" key="5">
    <source>
        <dbReference type="Proteomes" id="UP000535543"/>
    </source>
</evidence>
<dbReference type="GO" id="GO:0003677">
    <property type="term" value="F:DNA binding"/>
    <property type="evidence" value="ECO:0007669"/>
    <property type="project" value="UniProtKB-UniRule"/>
</dbReference>
<evidence type="ECO:0000313" key="4">
    <source>
        <dbReference type="EMBL" id="NMN95255.1"/>
    </source>
</evidence>
<dbReference type="InterPro" id="IPR009057">
    <property type="entry name" value="Homeodomain-like_sf"/>
</dbReference>
<dbReference type="RefSeq" id="WP_169586009.1">
    <property type="nucleotide sequence ID" value="NZ_VCQU01000003.1"/>
</dbReference>
<dbReference type="Pfam" id="PF17940">
    <property type="entry name" value="TetR_C_31"/>
    <property type="match status" value="1"/>
</dbReference>
<sequence length="182" mass="19826">MTSKREQVLDAAIELLGTKGSRGLTHRGVDEIAAMPTGSTSNYFRTRETLLAGVAGRLVERDHADWDQLGQLPTPQTAAELIDSAVALLMHSLGPERTRTAARYALFLEAAATEELQAPLLEARQGLVTWVVGMMATVSKQPEIDAPILMDYLDGAILHQLTMPVADFDPRPRITHLVTSLL</sequence>
<dbReference type="InterPro" id="IPR041583">
    <property type="entry name" value="TetR_C_31"/>
</dbReference>
<protein>
    <submittedName>
        <fullName evidence="4">TetR family transcriptional regulator</fullName>
    </submittedName>
</protein>
<dbReference type="InterPro" id="IPR001647">
    <property type="entry name" value="HTH_TetR"/>
</dbReference>
<dbReference type="PROSITE" id="PS50977">
    <property type="entry name" value="HTH_TETR_2"/>
    <property type="match status" value="1"/>
</dbReference>
<evidence type="ECO:0000256" key="1">
    <source>
        <dbReference type="ARBA" id="ARBA00023125"/>
    </source>
</evidence>
<dbReference type="Proteomes" id="UP000535543">
    <property type="component" value="Unassembled WGS sequence"/>
</dbReference>
<name>A0A848K8G8_9NOCA</name>
<feature type="DNA-binding region" description="H-T-H motif" evidence="2">
    <location>
        <begin position="25"/>
        <end position="44"/>
    </location>
</feature>
<evidence type="ECO:0000256" key="2">
    <source>
        <dbReference type="PROSITE-ProRule" id="PRU00335"/>
    </source>
</evidence>
<dbReference type="Gene3D" id="1.10.357.10">
    <property type="entry name" value="Tetracycline Repressor, domain 2"/>
    <property type="match status" value="1"/>
</dbReference>